<evidence type="ECO:0000313" key="9">
    <source>
        <dbReference type="Proteomes" id="UP000316714"/>
    </source>
</evidence>
<dbReference type="Proteomes" id="UP000316714">
    <property type="component" value="Unassembled WGS sequence"/>
</dbReference>
<dbReference type="AlphaFoldDB" id="A0A5C5VEE4"/>
<evidence type="ECO:0000313" key="8">
    <source>
        <dbReference type="EMBL" id="TWT37004.1"/>
    </source>
</evidence>
<dbReference type="PANTHER" id="PTHR31776:SF26">
    <property type="entry name" value="SECRETED ARABINOSIDASE"/>
    <property type="match status" value="1"/>
</dbReference>
<keyword evidence="4 6" id="KW-0732">Signal</keyword>
<comment type="caution">
    <text evidence="8">The sequence shown here is derived from an EMBL/GenBank/DDBJ whole genome shotgun (WGS) entry which is preliminary data.</text>
</comment>
<keyword evidence="9" id="KW-1185">Reference proteome</keyword>
<feature type="chain" id="PRO_5022902460" description="non-reducing end alpha-L-arabinofuranosidase" evidence="6">
    <location>
        <begin position="22"/>
        <end position="648"/>
    </location>
</feature>
<protein>
    <recommendedName>
        <fullName evidence="3">non-reducing end alpha-L-arabinofuranosidase</fullName>
        <ecNumber evidence="3">3.2.1.55</ecNumber>
    </recommendedName>
</protein>
<name>A0A5C5VEE4_9BACT</name>
<evidence type="ECO:0000256" key="1">
    <source>
        <dbReference type="ARBA" id="ARBA00001462"/>
    </source>
</evidence>
<evidence type="ECO:0000259" key="7">
    <source>
        <dbReference type="SMART" id="SM00813"/>
    </source>
</evidence>
<proteinExistence type="inferred from homology"/>
<reference evidence="8 9" key="1">
    <citation type="submission" date="2019-02" db="EMBL/GenBank/DDBJ databases">
        <title>Deep-cultivation of Planctomycetes and their phenomic and genomic characterization uncovers novel biology.</title>
        <authorList>
            <person name="Wiegand S."/>
            <person name="Jogler M."/>
            <person name="Boedeker C."/>
            <person name="Pinto D."/>
            <person name="Vollmers J."/>
            <person name="Rivas-Marin E."/>
            <person name="Kohn T."/>
            <person name="Peeters S.H."/>
            <person name="Heuer A."/>
            <person name="Rast P."/>
            <person name="Oberbeckmann S."/>
            <person name="Bunk B."/>
            <person name="Jeske O."/>
            <person name="Meyerdierks A."/>
            <person name="Storesund J.E."/>
            <person name="Kallscheuer N."/>
            <person name="Luecker S."/>
            <person name="Lage O.M."/>
            <person name="Pohl T."/>
            <person name="Merkel B.J."/>
            <person name="Hornburger P."/>
            <person name="Mueller R.-W."/>
            <person name="Bruemmer F."/>
            <person name="Labrenz M."/>
            <person name="Spormann A.M."/>
            <person name="Op Den Camp H."/>
            <person name="Overmann J."/>
            <person name="Amann R."/>
            <person name="Jetten M.S.M."/>
            <person name="Mascher T."/>
            <person name="Medema M.H."/>
            <person name="Devos D.P."/>
            <person name="Kaster A.-K."/>
            <person name="Ovreas L."/>
            <person name="Rohde M."/>
            <person name="Galperin M.Y."/>
            <person name="Jogler C."/>
        </authorList>
    </citation>
    <scope>NUCLEOTIDE SEQUENCE [LARGE SCALE GENOMIC DNA]</scope>
    <source>
        <strain evidence="8 9">KOR34</strain>
    </source>
</reference>
<organism evidence="8 9">
    <name type="scientific">Posidoniimonas corsicana</name>
    <dbReference type="NCBI Taxonomy" id="1938618"/>
    <lineage>
        <taxon>Bacteria</taxon>
        <taxon>Pseudomonadati</taxon>
        <taxon>Planctomycetota</taxon>
        <taxon>Planctomycetia</taxon>
        <taxon>Pirellulales</taxon>
        <taxon>Lacipirellulaceae</taxon>
        <taxon>Posidoniimonas</taxon>
    </lineage>
</organism>
<dbReference type="InterPro" id="IPR010720">
    <property type="entry name" value="Alpha-L-AF_C"/>
</dbReference>
<dbReference type="PANTHER" id="PTHR31776">
    <property type="entry name" value="ALPHA-L-ARABINOFURANOSIDASE 1"/>
    <property type="match status" value="1"/>
</dbReference>
<dbReference type="RefSeq" id="WP_197531285.1">
    <property type="nucleotide sequence ID" value="NZ_SIHJ01000001.1"/>
</dbReference>
<dbReference type="EC" id="3.2.1.55" evidence="3"/>
<dbReference type="InterPro" id="IPR051563">
    <property type="entry name" value="Glycosyl_Hydrolase_51"/>
</dbReference>
<comment type="similarity">
    <text evidence="2">Belongs to the glycosyl hydrolase 51 family.</text>
</comment>
<gene>
    <name evidence="8" type="ORF">KOR34_19500</name>
</gene>
<dbReference type="GO" id="GO:0046373">
    <property type="term" value="P:L-arabinose metabolic process"/>
    <property type="evidence" value="ECO:0007669"/>
    <property type="project" value="InterPro"/>
</dbReference>
<dbReference type="InterPro" id="IPR055235">
    <property type="entry name" value="ASD1_cat"/>
</dbReference>
<dbReference type="SMART" id="SM00813">
    <property type="entry name" value="Alpha-L-AF_C"/>
    <property type="match status" value="1"/>
</dbReference>
<dbReference type="EMBL" id="SIHJ01000001">
    <property type="protein sequence ID" value="TWT37004.1"/>
    <property type="molecule type" value="Genomic_DNA"/>
</dbReference>
<evidence type="ECO:0000256" key="6">
    <source>
        <dbReference type="SAM" id="SignalP"/>
    </source>
</evidence>
<evidence type="ECO:0000256" key="5">
    <source>
        <dbReference type="ARBA" id="ARBA00022801"/>
    </source>
</evidence>
<dbReference type="Pfam" id="PF06964">
    <property type="entry name" value="Alpha-L-AF_C"/>
    <property type="match status" value="1"/>
</dbReference>
<evidence type="ECO:0000256" key="2">
    <source>
        <dbReference type="ARBA" id="ARBA00007186"/>
    </source>
</evidence>
<dbReference type="GO" id="GO:0046556">
    <property type="term" value="F:alpha-L-arabinofuranosidase activity"/>
    <property type="evidence" value="ECO:0007669"/>
    <property type="project" value="UniProtKB-EC"/>
</dbReference>
<evidence type="ECO:0000256" key="3">
    <source>
        <dbReference type="ARBA" id="ARBA00012670"/>
    </source>
</evidence>
<accession>A0A5C5VEE4</accession>
<dbReference type="SUPFAM" id="SSF51445">
    <property type="entry name" value="(Trans)glycosidases"/>
    <property type="match status" value="1"/>
</dbReference>
<sequence length="648" mass="70906" precursor="true">MTPRYPLLLLALLTILAPATASGQTTADDGPGVVSVDLGQEGKPISADLHGIFFEDLNFAADGGLYAELVENRSFEFSSADRRGWDALTGWKLVERDGGRGEVVVEANQPLHSNNPHYAVLGVVNGEGEVGVENGGYHGLAVTEGDAYDFSVFARQVAGAGGPLVVLLESAAGDELARLELAAPSGAWTKLSGELAPNATVDDARLVVLSRGVGRVALDMISLFPRDTFHGRKNGLRKDLAQAIADLEPKFVRFPGGCLVHGDGLDNMYRWQDTIGPVHERRSQRNIWRYHQSLGLGYFEYFQFCEDIGAKPVPVVPAGVCCQNAGASVTRKWGQGQRGIPLDEMPAYTEEVLDLIEFANGPADSRWGAKRAAMGHPEPFGLEYLGVGNEDHITPEFEERFRQIHDAVTAAHPEIVVIGTVGPAPDGPDYEEGWRIANQLKVAMVDEHYYRPPNWFHDNLQRYDSYDRARSAVYLGEYAAHDDRRRRTLRAALAEAAYLTHLERNADIVRLASYAPLLGKIGHTQWDPNLIYFTNREVRLTPSYHVQRMFSNTSGDIYLACESELPLSVVRDSGSGQVFLKLVNATDADRRLSLELAGWETFASAARVKTLAPAADGPPLPRESTLDLSDAIDYTAPASSLTVIELSR</sequence>
<dbReference type="Gene3D" id="3.20.20.80">
    <property type="entry name" value="Glycosidases"/>
    <property type="match status" value="1"/>
</dbReference>
<feature type="signal peptide" evidence="6">
    <location>
        <begin position="1"/>
        <end position="21"/>
    </location>
</feature>
<dbReference type="Pfam" id="PF22848">
    <property type="entry name" value="ASD1_dom"/>
    <property type="match status" value="1"/>
</dbReference>
<feature type="domain" description="Alpha-L-arabinofuranosidase C-terminal" evidence="7">
    <location>
        <begin position="476"/>
        <end position="640"/>
    </location>
</feature>
<keyword evidence="5 8" id="KW-0378">Hydrolase</keyword>
<dbReference type="InterPro" id="IPR017853">
    <property type="entry name" value="GH"/>
</dbReference>
<evidence type="ECO:0000256" key="4">
    <source>
        <dbReference type="ARBA" id="ARBA00022729"/>
    </source>
</evidence>
<keyword evidence="8" id="KW-0326">Glycosidase</keyword>
<comment type="catalytic activity">
    <reaction evidence="1">
        <text>Hydrolysis of terminal non-reducing alpha-L-arabinofuranoside residues in alpha-L-arabinosides.</text>
        <dbReference type="EC" id="3.2.1.55"/>
    </reaction>
</comment>